<comment type="caution">
    <text evidence="1">The sequence shown here is derived from an EMBL/GenBank/DDBJ whole genome shotgun (WGS) entry which is preliminary data.</text>
</comment>
<evidence type="ECO:0000313" key="3">
    <source>
        <dbReference type="Proteomes" id="UP001152797"/>
    </source>
</evidence>
<dbReference type="Proteomes" id="UP001152797">
    <property type="component" value="Unassembled WGS sequence"/>
</dbReference>
<dbReference type="EMBL" id="CAMXCT030003935">
    <property type="protein sequence ID" value="CAL4794268.1"/>
    <property type="molecule type" value="Genomic_DNA"/>
</dbReference>
<sequence length="58" mass="6581">MKNDSGKDRPVLKLEVAAEDFVDRRNYIQLASKAAKKQVKEFRKVMGPPSFGEARSEL</sequence>
<organism evidence="1">
    <name type="scientific">Cladocopium goreaui</name>
    <dbReference type="NCBI Taxonomy" id="2562237"/>
    <lineage>
        <taxon>Eukaryota</taxon>
        <taxon>Sar</taxon>
        <taxon>Alveolata</taxon>
        <taxon>Dinophyceae</taxon>
        <taxon>Suessiales</taxon>
        <taxon>Symbiodiniaceae</taxon>
        <taxon>Cladocopium</taxon>
    </lineage>
</organism>
<dbReference type="EMBL" id="CAMXCT010003935">
    <property type="protein sequence ID" value="CAI4006956.1"/>
    <property type="molecule type" value="Genomic_DNA"/>
</dbReference>
<dbReference type="AlphaFoldDB" id="A0A9P1GAG9"/>
<reference evidence="1" key="1">
    <citation type="submission" date="2022-10" db="EMBL/GenBank/DDBJ databases">
        <authorList>
            <person name="Chen Y."/>
            <person name="Dougan E. K."/>
            <person name="Chan C."/>
            <person name="Rhodes N."/>
            <person name="Thang M."/>
        </authorList>
    </citation>
    <scope>NUCLEOTIDE SEQUENCE</scope>
</reference>
<reference evidence="2 3" key="2">
    <citation type="submission" date="2024-05" db="EMBL/GenBank/DDBJ databases">
        <authorList>
            <person name="Chen Y."/>
            <person name="Shah S."/>
            <person name="Dougan E. K."/>
            <person name="Thang M."/>
            <person name="Chan C."/>
        </authorList>
    </citation>
    <scope>NUCLEOTIDE SEQUENCE [LARGE SCALE GENOMIC DNA]</scope>
</reference>
<dbReference type="EMBL" id="CAMXCT020003935">
    <property type="protein sequence ID" value="CAL1160331.1"/>
    <property type="molecule type" value="Genomic_DNA"/>
</dbReference>
<evidence type="ECO:0000313" key="2">
    <source>
        <dbReference type="EMBL" id="CAL4794268.1"/>
    </source>
</evidence>
<evidence type="ECO:0000313" key="1">
    <source>
        <dbReference type="EMBL" id="CAI4006956.1"/>
    </source>
</evidence>
<protein>
    <submittedName>
        <fullName evidence="1">Uncharacterized protein</fullName>
    </submittedName>
</protein>
<accession>A0A9P1GAG9</accession>
<proteinExistence type="predicted"/>
<gene>
    <name evidence="1" type="ORF">C1SCF055_LOCUS32551</name>
</gene>
<keyword evidence="3" id="KW-1185">Reference proteome</keyword>
<name>A0A9P1GAG9_9DINO</name>